<reference evidence="1" key="2">
    <citation type="journal article" date="2015" name="Fish Shellfish Immunol.">
        <title>Early steps in the European eel (Anguilla anguilla)-Vibrio vulnificus interaction in the gills: Role of the RtxA13 toxin.</title>
        <authorList>
            <person name="Callol A."/>
            <person name="Pajuelo D."/>
            <person name="Ebbesson L."/>
            <person name="Teles M."/>
            <person name="MacKenzie S."/>
            <person name="Amaro C."/>
        </authorList>
    </citation>
    <scope>NUCLEOTIDE SEQUENCE</scope>
</reference>
<reference evidence="1" key="1">
    <citation type="submission" date="2014-11" db="EMBL/GenBank/DDBJ databases">
        <authorList>
            <person name="Amaro Gonzalez C."/>
        </authorList>
    </citation>
    <scope>NUCLEOTIDE SEQUENCE</scope>
</reference>
<protein>
    <submittedName>
        <fullName evidence="1">Uncharacterized protein</fullName>
    </submittedName>
</protein>
<dbReference type="EMBL" id="GBXM01021465">
    <property type="protein sequence ID" value="JAH87112.1"/>
    <property type="molecule type" value="Transcribed_RNA"/>
</dbReference>
<name>A0A0E9W9S6_ANGAN</name>
<evidence type="ECO:0000313" key="1">
    <source>
        <dbReference type="EMBL" id="JAH87112.1"/>
    </source>
</evidence>
<proteinExistence type="predicted"/>
<accession>A0A0E9W9S6</accession>
<sequence length="48" mass="5750">MNMVVKIAHFNCEKDYNIRYFILLHGCLKKKILSWIYKKNIGITGVEY</sequence>
<dbReference type="AlphaFoldDB" id="A0A0E9W9S6"/>
<organism evidence="1">
    <name type="scientific">Anguilla anguilla</name>
    <name type="common">European freshwater eel</name>
    <name type="synonym">Muraena anguilla</name>
    <dbReference type="NCBI Taxonomy" id="7936"/>
    <lineage>
        <taxon>Eukaryota</taxon>
        <taxon>Metazoa</taxon>
        <taxon>Chordata</taxon>
        <taxon>Craniata</taxon>
        <taxon>Vertebrata</taxon>
        <taxon>Euteleostomi</taxon>
        <taxon>Actinopterygii</taxon>
        <taxon>Neopterygii</taxon>
        <taxon>Teleostei</taxon>
        <taxon>Anguilliformes</taxon>
        <taxon>Anguillidae</taxon>
        <taxon>Anguilla</taxon>
    </lineage>
</organism>